<dbReference type="AlphaFoldDB" id="A0A9D9GPY0"/>
<accession>A0A9D9GPY0</accession>
<dbReference type="InterPro" id="IPR010916">
    <property type="entry name" value="TonB_box_CS"/>
</dbReference>
<protein>
    <submittedName>
        <fullName evidence="3">Filamentous hemagglutinin N-terminal domain-containing protein</fullName>
    </submittedName>
</protein>
<keyword evidence="2" id="KW-0732">Signal</keyword>
<evidence type="ECO:0000313" key="4">
    <source>
        <dbReference type="Proteomes" id="UP000823631"/>
    </source>
</evidence>
<reference evidence="3" key="1">
    <citation type="submission" date="2020-10" db="EMBL/GenBank/DDBJ databases">
        <authorList>
            <person name="Gilroy R."/>
        </authorList>
    </citation>
    <scope>NUCLEOTIDE SEQUENCE</scope>
    <source>
        <strain evidence="3">17213</strain>
    </source>
</reference>
<dbReference type="PROSITE" id="PS00430">
    <property type="entry name" value="TONB_DEPENDENT_REC_1"/>
    <property type="match status" value="1"/>
</dbReference>
<dbReference type="SUPFAM" id="SSF51126">
    <property type="entry name" value="Pectin lyase-like"/>
    <property type="match status" value="1"/>
</dbReference>
<dbReference type="InterPro" id="IPR008638">
    <property type="entry name" value="FhaB/CdiA-like_TPS"/>
</dbReference>
<feature type="region of interest" description="Disordered" evidence="1">
    <location>
        <begin position="876"/>
        <end position="911"/>
    </location>
</feature>
<feature type="signal peptide" evidence="2">
    <location>
        <begin position="1"/>
        <end position="27"/>
    </location>
</feature>
<reference evidence="3" key="2">
    <citation type="journal article" date="2021" name="PeerJ">
        <title>Extensive microbial diversity within the chicken gut microbiome revealed by metagenomics and culture.</title>
        <authorList>
            <person name="Gilroy R."/>
            <person name="Ravi A."/>
            <person name="Getino M."/>
            <person name="Pursley I."/>
            <person name="Horton D.L."/>
            <person name="Alikhan N.F."/>
            <person name="Baker D."/>
            <person name="Gharbi K."/>
            <person name="Hall N."/>
            <person name="Watson M."/>
            <person name="Adriaenssens E.M."/>
            <person name="Foster-Nyarko E."/>
            <person name="Jarju S."/>
            <person name="Secka A."/>
            <person name="Antonio M."/>
            <person name="Oren A."/>
            <person name="Chaudhuri R.R."/>
            <person name="La Ragione R."/>
            <person name="Hildebrand F."/>
            <person name="Pallen M.J."/>
        </authorList>
    </citation>
    <scope>NUCLEOTIDE SEQUENCE</scope>
    <source>
        <strain evidence="3">17213</strain>
    </source>
</reference>
<evidence type="ECO:0000313" key="3">
    <source>
        <dbReference type="EMBL" id="MBO8415792.1"/>
    </source>
</evidence>
<dbReference type="InterPro" id="IPR011050">
    <property type="entry name" value="Pectin_lyase_fold/virulence"/>
</dbReference>
<proteinExistence type="predicted"/>
<feature type="compositionally biased region" description="Acidic residues" evidence="1">
    <location>
        <begin position="778"/>
        <end position="788"/>
    </location>
</feature>
<sequence length="911" mass="95821">MQRQNFRNGLKAMALCLGAALLSSAQAGPNTLPVFDKVIHGQAQVDKRLNTMSVSGKGAGSANVLQWQSFDVGKNSSVYFRDGNFLNLIRDRKASDIYGRIEVSGQGSAYFVNPYGINLHKGSTVQGVAVGFSTAKPSAEMVDTFIKTSGLDGTNPKVPDFAFTGKGMGKVRLLGIITAENLFVDAGQIIIRDANLLQNYGAQGDGNISGKDELLYGNEVKLQSSVQRIDVGFASEDGSVDYLKDTDDLHYTILNEEEHSSLISHAGEIPLSDEKDFEQLKQTGEQTKEYWLTNNVELTLDDSLTGDAAFTGSLDGVGNRVEYTQTLDADSAQNTGLFSSIEGGTVKNLLITNSTLDLTSSTGGSTGSGGTGDAAQSALNAGALAGTIKDATLENVEVDNFTLKLPEADALPCKVNAGALTGTLADSTLSNVTAGFAESNAQVLAKLNNTGGDQHIGALAGQSTGSISKSGVTAGLNKDAGLKAIAKDDAGAALSSSFEDGFNTAAEAATAGSGADADAAQTLTDQYAAAANRSSGHLKIFMQPFFVENFEYTYDGTGHDYAALNRVTVSGSADGQDPQEHTIFELTDCFDFNNNEHSEDGLVKDAGMYEYELTNTQGFDGFYLVQPEQVTTPVGQTSQDSERYTIDGRTETLTGHGYIKINKRQLGTIEIGDVTITQGESLDKSDITAVNASELNFAPGEKLTDFAMQLTKEPDTSQTGDQEISVNFAGLDKNYIYTVDNGTLTVQQKDPDPDPNPGTDPDPEPDPEPTPDPGEGGVDGDDGGDDGSDPTALPDPGTSDFPDLPLVPDSRPDHTAMLALSAEDTEVTKCTYCQGRDSWQPSFAKGLGLVHGNQGQLMSFAGSFKLPGQLFGDLLLASGSGSHPAQSTENEEKGKSPSDAAGQARKANAAL</sequence>
<feature type="region of interest" description="Disordered" evidence="1">
    <location>
        <begin position="745"/>
        <end position="812"/>
    </location>
</feature>
<comment type="caution">
    <text evidence="3">The sequence shown here is derived from an EMBL/GenBank/DDBJ whole genome shotgun (WGS) entry which is preliminary data.</text>
</comment>
<organism evidence="3 4">
    <name type="scientific">Candidatus Avisuccinivibrio stercorigallinarum</name>
    <dbReference type="NCBI Taxonomy" id="2840704"/>
    <lineage>
        <taxon>Bacteria</taxon>
        <taxon>Pseudomonadati</taxon>
        <taxon>Pseudomonadota</taxon>
        <taxon>Gammaproteobacteria</taxon>
        <taxon>Aeromonadales</taxon>
        <taxon>Succinivibrionaceae</taxon>
        <taxon>Succinivibrionaceae incertae sedis</taxon>
        <taxon>Candidatus Avisuccinivibrio</taxon>
    </lineage>
</organism>
<dbReference type="Proteomes" id="UP000823631">
    <property type="component" value="Unassembled WGS sequence"/>
</dbReference>
<evidence type="ECO:0000256" key="1">
    <source>
        <dbReference type="SAM" id="MobiDB-lite"/>
    </source>
</evidence>
<feature type="chain" id="PRO_5039415724" evidence="2">
    <location>
        <begin position="28"/>
        <end position="911"/>
    </location>
</feature>
<dbReference type="NCBIfam" id="TIGR01901">
    <property type="entry name" value="adhes_NPXG"/>
    <property type="match status" value="1"/>
</dbReference>
<name>A0A9D9GPY0_9GAMM</name>
<dbReference type="EMBL" id="JADINH010000113">
    <property type="protein sequence ID" value="MBO8415792.1"/>
    <property type="molecule type" value="Genomic_DNA"/>
</dbReference>
<gene>
    <name evidence="3" type="ORF">IAB19_05385</name>
</gene>
<feature type="compositionally biased region" description="Polar residues" evidence="1">
    <location>
        <begin position="879"/>
        <end position="888"/>
    </location>
</feature>
<evidence type="ECO:0000256" key="2">
    <source>
        <dbReference type="SAM" id="SignalP"/>
    </source>
</evidence>